<evidence type="ECO:0000256" key="1">
    <source>
        <dbReference type="SAM" id="MobiDB-lite"/>
    </source>
</evidence>
<gene>
    <name evidence="2" type="ORF">CYFA0S_19e01442g</name>
</gene>
<dbReference type="PANTHER" id="PTHR20916">
    <property type="entry name" value="CYSTEINE AND GLYCINE-RICH PROTEIN 2 BINDING PROTEIN"/>
    <property type="match status" value="1"/>
</dbReference>
<feature type="compositionally biased region" description="Basic and acidic residues" evidence="1">
    <location>
        <begin position="139"/>
        <end position="150"/>
    </location>
</feature>
<evidence type="ECO:0000313" key="2">
    <source>
        <dbReference type="EMBL" id="CDR45652.1"/>
    </source>
</evidence>
<proteinExistence type="predicted"/>
<feature type="region of interest" description="Disordered" evidence="1">
    <location>
        <begin position="1"/>
        <end position="25"/>
    </location>
</feature>
<feature type="compositionally biased region" description="Low complexity" evidence="1">
    <location>
        <begin position="230"/>
        <end position="245"/>
    </location>
</feature>
<feature type="compositionally biased region" description="Basic and acidic residues" evidence="1">
    <location>
        <begin position="252"/>
        <end position="263"/>
    </location>
</feature>
<dbReference type="OrthoDB" id="3980974at2759"/>
<name>A0A061B6W0_CYBFA</name>
<dbReference type="AlphaFoldDB" id="A0A061B6W0"/>
<dbReference type="PANTHER" id="PTHR20916:SF18">
    <property type="entry name" value="IPT_TIG DOMAIN-CONTAINING PROTEIN"/>
    <property type="match status" value="1"/>
</dbReference>
<protein>
    <submittedName>
        <fullName evidence="2">CYFA0S19e01442g1_1</fullName>
    </submittedName>
</protein>
<feature type="compositionally biased region" description="Polar residues" evidence="1">
    <location>
        <begin position="207"/>
        <end position="229"/>
    </location>
</feature>
<feature type="region of interest" description="Disordered" evidence="1">
    <location>
        <begin position="132"/>
        <end position="152"/>
    </location>
</feature>
<dbReference type="EMBL" id="LK052904">
    <property type="protein sequence ID" value="CDR45652.1"/>
    <property type="molecule type" value="Genomic_DNA"/>
</dbReference>
<reference evidence="2" key="1">
    <citation type="journal article" date="2014" name="Genome Announc.">
        <title>Genome sequence of the yeast Cyberlindnera fabianii (Hansenula fabianii).</title>
        <authorList>
            <person name="Freel K.C."/>
            <person name="Sarilar V."/>
            <person name="Neuveglise C."/>
            <person name="Devillers H."/>
            <person name="Friedrich A."/>
            <person name="Schacherer J."/>
        </authorList>
    </citation>
    <scope>NUCLEOTIDE SEQUENCE</scope>
    <source>
        <strain evidence="2">YJS4271</strain>
    </source>
</reference>
<feature type="region of interest" description="Disordered" evidence="1">
    <location>
        <begin position="176"/>
        <end position="281"/>
    </location>
</feature>
<organism evidence="2">
    <name type="scientific">Cyberlindnera fabianii</name>
    <name type="common">Yeast</name>
    <name type="synonym">Hansenula fabianii</name>
    <dbReference type="NCBI Taxonomy" id="36022"/>
    <lineage>
        <taxon>Eukaryota</taxon>
        <taxon>Fungi</taxon>
        <taxon>Dikarya</taxon>
        <taxon>Ascomycota</taxon>
        <taxon>Saccharomycotina</taxon>
        <taxon>Saccharomycetes</taxon>
        <taxon>Phaffomycetales</taxon>
        <taxon>Phaffomycetaceae</taxon>
        <taxon>Cyberlindnera</taxon>
    </lineage>
</organism>
<dbReference type="VEuPathDB" id="FungiDB:BON22_0970"/>
<accession>A0A061B6W0</accession>
<sequence length="543" mass="60480">MVGNTTGNNVCRRCKKKRPEDEPMETARYRTCKPCREIERKLKRIKKAQMTGQSIDDINSDLQQKKAQEIEQNIINMARQVQSTLPQSDIQGLSDAVHGVDPSIHQHNNISAAVNAAVSAAAAAVNAVNQGPPQIHQYDQSRDSIGDSHHQPMMPVQSAIDAQKEIPIDESLLKQGADEEDVNSHQTEGVPGDTASLTKSPILKSEASPSTAVTSTGEQTDSKPTPQQINNNNENIESNNNNNNNNEEEDENKQTEDVNRERSTSVSASPMKTPGGSKGVHTAEGVHHCLYCGVVRTIEDNGRYNLCGNCVANPLQKANVFDDFDAYLEKIEKGKDSDLRNVIFIKKITDLIPDFQINNDQQTDNNLAEVVTALNEGIIFPIMERSGFRFSKSSSNFSTKPYPKSIKLLYKCKQDLKTIQKQGSTNVGPTIPGANNSNLNNRRLKTEDCQSNLYINYDVIGKNLTVKFNHNTHTPYLQKLYTSGVLERVSSIANKNTEPKDGFALWRELCEMEQNEQLKNEMSTVKEMVFCKDFGPLFKNFAY</sequence>